<reference evidence="1" key="2">
    <citation type="journal article" date="2015" name="Data Brief">
        <title>Shoot transcriptome of the giant reed, Arundo donax.</title>
        <authorList>
            <person name="Barrero R.A."/>
            <person name="Guerrero F.D."/>
            <person name="Moolhuijzen P."/>
            <person name="Goolsby J.A."/>
            <person name="Tidwell J."/>
            <person name="Bellgard S.E."/>
            <person name="Bellgard M.I."/>
        </authorList>
    </citation>
    <scope>NUCLEOTIDE SEQUENCE</scope>
    <source>
        <tissue evidence="1">Shoot tissue taken approximately 20 cm above the soil surface</tissue>
    </source>
</reference>
<reference evidence="1" key="1">
    <citation type="submission" date="2014-09" db="EMBL/GenBank/DDBJ databases">
        <authorList>
            <person name="Magalhaes I.L.F."/>
            <person name="Oliveira U."/>
            <person name="Santos F.R."/>
            <person name="Vidigal T.H.D.A."/>
            <person name="Brescovit A.D."/>
            <person name="Santos A.J."/>
        </authorList>
    </citation>
    <scope>NUCLEOTIDE SEQUENCE</scope>
    <source>
        <tissue evidence="1">Shoot tissue taken approximately 20 cm above the soil surface</tissue>
    </source>
</reference>
<proteinExistence type="predicted"/>
<dbReference type="EMBL" id="GBRH01245194">
    <property type="protein sequence ID" value="JAD52701.1"/>
    <property type="molecule type" value="Transcribed_RNA"/>
</dbReference>
<name>A0A0A9ANJ8_ARUDO</name>
<organism evidence="1">
    <name type="scientific">Arundo donax</name>
    <name type="common">Giant reed</name>
    <name type="synonym">Donax arundinaceus</name>
    <dbReference type="NCBI Taxonomy" id="35708"/>
    <lineage>
        <taxon>Eukaryota</taxon>
        <taxon>Viridiplantae</taxon>
        <taxon>Streptophyta</taxon>
        <taxon>Embryophyta</taxon>
        <taxon>Tracheophyta</taxon>
        <taxon>Spermatophyta</taxon>
        <taxon>Magnoliopsida</taxon>
        <taxon>Liliopsida</taxon>
        <taxon>Poales</taxon>
        <taxon>Poaceae</taxon>
        <taxon>PACMAD clade</taxon>
        <taxon>Arundinoideae</taxon>
        <taxon>Arundineae</taxon>
        <taxon>Arundo</taxon>
    </lineage>
</organism>
<accession>A0A0A9ANJ8</accession>
<sequence>MQTGIQMIATHISIKQTLPNLTNTWLTIR</sequence>
<dbReference type="AlphaFoldDB" id="A0A0A9ANJ8"/>
<protein>
    <submittedName>
        <fullName evidence="1">Uncharacterized protein</fullName>
    </submittedName>
</protein>
<evidence type="ECO:0000313" key="1">
    <source>
        <dbReference type="EMBL" id="JAD52701.1"/>
    </source>
</evidence>